<evidence type="ECO:0000313" key="2">
    <source>
        <dbReference type="EMBL" id="GAA4744473.1"/>
    </source>
</evidence>
<evidence type="ECO:0000313" key="3">
    <source>
        <dbReference type="Proteomes" id="UP001500121"/>
    </source>
</evidence>
<dbReference type="EMBL" id="BAABLP010000002">
    <property type="protein sequence ID" value="GAA4744473.1"/>
    <property type="molecule type" value="Genomic_DNA"/>
</dbReference>
<feature type="transmembrane region" description="Helical" evidence="1">
    <location>
        <begin position="115"/>
        <end position="135"/>
    </location>
</feature>
<keyword evidence="1" id="KW-1133">Transmembrane helix</keyword>
<keyword evidence="1" id="KW-0812">Transmembrane</keyword>
<accession>A0ABP8Z276</accession>
<keyword evidence="1" id="KW-0472">Membrane</keyword>
<reference evidence="3" key="1">
    <citation type="journal article" date="2019" name="Int. J. Syst. Evol. Microbiol.">
        <title>The Global Catalogue of Microorganisms (GCM) 10K type strain sequencing project: providing services to taxonomists for standard genome sequencing and annotation.</title>
        <authorList>
            <consortium name="The Broad Institute Genomics Platform"/>
            <consortium name="The Broad Institute Genome Sequencing Center for Infectious Disease"/>
            <person name="Wu L."/>
            <person name="Ma J."/>
        </authorList>
    </citation>
    <scope>NUCLEOTIDE SEQUENCE [LARGE SCALE GENOMIC DNA]</scope>
    <source>
        <strain evidence="3">JCM 19015</strain>
    </source>
</reference>
<sequence length="145" mass="15521">MTTTARTTTAHAAAGPRRVFAISIGLSALFVVFQYFTSGEFITDGMPEHTREVWTDVHGFGAYPVMVFALVAAVVAFTRFRGVRGLPIAAAGYFVATVVQWLLGHAISTLGIDALTPVHVVVAAIVMGLAVWLSVRSARMRRDAA</sequence>
<keyword evidence="3" id="KW-1185">Reference proteome</keyword>
<feature type="transmembrane region" description="Helical" evidence="1">
    <location>
        <begin position="57"/>
        <end position="78"/>
    </location>
</feature>
<organism evidence="2 3">
    <name type="scientific">Amnibacterium soli</name>
    <dbReference type="NCBI Taxonomy" id="1282736"/>
    <lineage>
        <taxon>Bacteria</taxon>
        <taxon>Bacillati</taxon>
        <taxon>Actinomycetota</taxon>
        <taxon>Actinomycetes</taxon>
        <taxon>Micrococcales</taxon>
        <taxon>Microbacteriaceae</taxon>
        <taxon>Amnibacterium</taxon>
    </lineage>
</organism>
<name>A0ABP8Z276_9MICO</name>
<feature type="transmembrane region" description="Helical" evidence="1">
    <location>
        <begin position="85"/>
        <end position="103"/>
    </location>
</feature>
<protein>
    <recommendedName>
        <fullName evidence="4">DUF4383 domain-containing protein</fullName>
    </recommendedName>
</protein>
<evidence type="ECO:0000256" key="1">
    <source>
        <dbReference type="SAM" id="Phobius"/>
    </source>
</evidence>
<evidence type="ECO:0008006" key="4">
    <source>
        <dbReference type="Google" id="ProtNLM"/>
    </source>
</evidence>
<dbReference type="RefSeq" id="WP_345480459.1">
    <property type="nucleotide sequence ID" value="NZ_BAABLP010000002.1"/>
</dbReference>
<proteinExistence type="predicted"/>
<dbReference type="Proteomes" id="UP001500121">
    <property type="component" value="Unassembled WGS sequence"/>
</dbReference>
<gene>
    <name evidence="2" type="ORF">GCM10025783_15180</name>
</gene>
<comment type="caution">
    <text evidence="2">The sequence shown here is derived from an EMBL/GenBank/DDBJ whole genome shotgun (WGS) entry which is preliminary data.</text>
</comment>
<feature type="transmembrane region" description="Helical" evidence="1">
    <location>
        <begin position="19"/>
        <end position="37"/>
    </location>
</feature>